<keyword evidence="3" id="KW-1185">Reference proteome</keyword>
<feature type="signal peptide" evidence="1">
    <location>
        <begin position="1"/>
        <end position="21"/>
    </location>
</feature>
<dbReference type="AlphaFoldDB" id="A0A8S9ZA75"/>
<reference evidence="2" key="1">
    <citation type="journal article" date="2020" name="Ecol. Evol.">
        <title>Genome structure and content of the rice root-knot nematode (Meloidogyne graminicola).</title>
        <authorList>
            <person name="Phan N.T."/>
            <person name="Danchin E.G.J."/>
            <person name="Klopp C."/>
            <person name="Perfus-Barbeoch L."/>
            <person name="Kozlowski D.K."/>
            <person name="Koutsovoulos G.D."/>
            <person name="Lopez-Roques C."/>
            <person name="Bouchez O."/>
            <person name="Zahm M."/>
            <person name="Besnard G."/>
            <person name="Bellafiore S."/>
        </authorList>
    </citation>
    <scope>NUCLEOTIDE SEQUENCE</scope>
    <source>
        <strain evidence="2">VN-18</strain>
    </source>
</reference>
<dbReference type="EMBL" id="JABEBT010000223">
    <property type="protein sequence ID" value="KAF7623580.1"/>
    <property type="molecule type" value="Genomic_DNA"/>
</dbReference>
<evidence type="ECO:0000256" key="1">
    <source>
        <dbReference type="SAM" id="SignalP"/>
    </source>
</evidence>
<dbReference type="Proteomes" id="UP000605970">
    <property type="component" value="Unassembled WGS sequence"/>
</dbReference>
<feature type="chain" id="PRO_5035842557" evidence="1">
    <location>
        <begin position="22"/>
        <end position="114"/>
    </location>
</feature>
<organism evidence="2 3">
    <name type="scientific">Meloidogyne graminicola</name>
    <dbReference type="NCBI Taxonomy" id="189291"/>
    <lineage>
        <taxon>Eukaryota</taxon>
        <taxon>Metazoa</taxon>
        <taxon>Ecdysozoa</taxon>
        <taxon>Nematoda</taxon>
        <taxon>Chromadorea</taxon>
        <taxon>Rhabditida</taxon>
        <taxon>Tylenchina</taxon>
        <taxon>Tylenchomorpha</taxon>
        <taxon>Tylenchoidea</taxon>
        <taxon>Meloidogynidae</taxon>
        <taxon>Meloidogyninae</taxon>
        <taxon>Meloidogyne</taxon>
    </lineage>
</organism>
<evidence type="ECO:0000313" key="2">
    <source>
        <dbReference type="EMBL" id="KAF7623580.1"/>
    </source>
</evidence>
<protein>
    <submittedName>
        <fullName evidence="2">Uncharacterized protein</fullName>
    </submittedName>
</protein>
<name>A0A8S9ZA75_9BILA</name>
<proteinExistence type="predicted"/>
<gene>
    <name evidence="2" type="ORF">Mgra_00010119</name>
</gene>
<sequence length="114" mass="12847">MFTSINLCLFTFTFGCVKIGGACIPNSQRCRSPDNPNNPGATTCPVYGKVCLVKGARCNVNEDGCCHGTDCKDWGFFLFSLFFFLILESELMRYFSIQWDDVYSIYSNQPSSFK</sequence>
<evidence type="ECO:0000313" key="3">
    <source>
        <dbReference type="Proteomes" id="UP000605970"/>
    </source>
</evidence>
<keyword evidence="1" id="KW-0732">Signal</keyword>
<accession>A0A8S9ZA75</accession>
<comment type="caution">
    <text evidence="2">The sequence shown here is derived from an EMBL/GenBank/DDBJ whole genome shotgun (WGS) entry which is preliminary data.</text>
</comment>